<keyword evidence="2" id="KW-1185">Reference proteome</keyword>
<sequence length="67" mass="7014">MLAGKCGCLASISVGVLGITVVINEGRPWLNSMQLFEYDPSSCGGCSKNSGLGPLIIYLLVTHIQTS</sequence>
<name>A0AAD4XE18_9MAGN</name>
<dbReference type="Proteomes" id="UP001202328">
    <property type="component" value="Unassembled WGS sequence"/>
</dbReference>
<comment type="caution">
    <text evidence="1">The sequence shown here is derived from an EMBL/GenBank/DDBJ whole genome shotgun (WGS) entry which is preliminary data.</text>
</comment>
<gene>
    <name evidence="1" type="ORF">MKW98_007619</name>
</gene>
<dbReference type="EMBL" id="JAJJMB010011049">
    <property type="protein sequence ID" value="KAI3904916.1"/>
    <property type="molecule type" value="Genomic_DNA"/>
</dbReference>
<protein>
    <submittedName>
        <fullName evidence="1">Uncharacterized protein</fullName>
    </submittedName>
</protein>
<organism evidence="1 2">
    <name type="scientific">Papaver atlanticum</name>
    <dbReference type="NCBI Taxonomy" id="357466"/>
    <lineage>
        <taxon>Eukaryota</taxon>
        <taxon>Viridiplantae</taxon>
        <taxon>Streptophyta</taxon>
        <taxon>Embryophyta</taxon>
        <taxon>Tracheophyta</taxon>
        <taxon>Spermatophyta</taxon>
        <taxon>Magnoliopsida</taxon>
        <taxon>Ranunculales</taxon>
        <taxon>Papaveraceae</taxon>
        <taxon>Papaveroideae</taxon>
        <taxon>Papaver</taxon>
    </lineage>
</organism>
<accession>A0AAD4XE18</accession>
<proteinExistence type="predicted"/>
<dbReference type="AlphaFoldDB" id="A0AAD4XE18"/>
<reference evidence="1" key="1">
    <citation type="submission" date="2022-04" db="EMBL/GenBank/DDBJ databases">
        <title>A functionally conserved STORR gene fusion in Papaver species that diverged 16.8 million years ago.</title>
        <authorList>
            <person name="Catania T."/>
        </authorList>
    </citation>
    <scope>NUCLEOTIDE SEQUENCE</scope>
    <source>
        <strain evidence="1">S-188037</strain>
    </source>
</reference>
<evidence type="ECO:0000313" key="1">
    <source>
        <dbReference type="EMBL" id="KAI3904916.1"/>
    </source>
</evidence>
<evidence type="ECO:0000313" key="2">
    <source>
        <dbReference type="Proteomes" id="UP001202328"/>
    </source>
</evidence>